<protein>
    <submittedName>
        <fullName evidence="1">Uncharacterized protein</fullName>
    </submittedName>
</protein>
<gene>
    <name evidence="1" type="ORF">SBF1_1720019</name>
</gene>
<sequence length="65" mass="7693">MPCHHKRAIFFYILITVTTVPCHVERDIYYSHFAVTGYLAITYCFQVEVHIECLQINSFKRIKIA</sequence>
<name>A0A2U3KBN6_9FIRM</name>
<evidence type="ECO:0000313" key="2">
    <source>
        <dbReference type="Proteomes" id="UP000238916"/>
    </source>
</evidence>
<accession>A0A2U3KBN6</accession>
<reference evidence="2" key="1">
    <citation type="submission" date="2018-02" db="EMBL/GenBank/DDBJ databases">
        <authorList>
            <person name="Hausmann B."/>
        </authorList>
    </citation>
    <scope>NUCLEOTIDE SEQUENCE [LARGE SCALE GENOMIC DNA]</scope>
    <source>
        <strain evidence="2">Peat soil MAG SbF1</strain>
    </source>
</reference>
<evidence type="ECO:0000313" key="1">
    <source>
        <dbReference type="EMBL" id="SPF37069.1"/>
    </source>
</evidence>
<dbReference type="Proteomes" id="UP000238916">
    <property type="component" value="Unassembled WGS sequence"/>
</dbReference>
<proteinExistence type="predicted"/>
<dbReference type="EMBL" id="OMOF01000082">
    <property type="protein sequence ID" value="SPF37069.1"/>
    <property type="molecule type" value="Genomic_DNA"/>
</dbReference>
<organism evidence="1 2">
    <name type="scientific">Candidatus Desulfosporosinus infrequens</name>
    <dbReference type="NCBI Taxonomy" id="2043169"/>
    <lineage>
        <taxon>Bacteria</taxon>
        <taxon>Bacillati</taxon>
        <taxon>Bacillota</taxon>
        <taxon>Clostridia</taxon>
        <taxon>Eubacteriales</taxon>
        <taxon>Desulfitobacteriaceae</taxon>
        <taxon>Desulfosporosinus</taxon>
    </lineage>
</organism>
<dbReference type="AlphaFoldDB" id="A0A2U3KBN6"/>